<evidence type="ECO:0000313" key="2">
    <source>
        <dbReference type="EMBL" id="SFT58874.1"/>
    </source>
</evidence>
<sequence>MMQSVFFIKIVYMAHFIMHKNTYETFLQAQGPQGSLQGILLSPYPNPKNVILIIPGSGPTDRDGNNPLGVNASTYRLLAENMALNDIATLRVDKRGMFASSAAVTDTNAVTINDYVEDVRSWITVLKQHLESPCIWLLGHSEGGIVALAAAEERDVYGLIVVATPSSPLGEVLRYQFKANQENAILLDDALFVINELEHNRRTNVQNMHPALQRIFHPAVQGFLMDIFSFNPSHLIARITKPVLILQGQRVLQVTENDARKLKSANPKSTLVLLPDVNHVLKEVHSADRCENNSAYTNASLPLAPGVVDAITEFMTHNALRH</sequence>
<dbReference type="EMBL" id="FPAU01000001">
    <property type="protein sequence ID" value="SFT58874.1"/>
    <property type="molecule type" value="Genomic_DNA"/>
</dbReference>
<dbReference type="InterPro" id="IPR029058">
    <property type="entry name" value="AB_hydrolase_fold"/>
</dbReference>
<evidence type="ECO:0000259" key="1">
    <source>
        <dbReference type="Pfam" id="PF12146"/>
    </source>
</evidence>
<name>A0A1I6Z832_9ENTR</name>
<keyword evidence="3" id="KW-1185">Reference proteome</keyword>
<proteinExistence type="predicted"/>
<dbReference type="PANTHER" id="PTHR43265">
    <property type="entry name" value="ESTERASE ESTD"/>
    <property type="match status" value="1"/>
</dbReference>
<reference evidence="3" key="1">
    <citation type="submission" date="2016-10" db="EMBL/GenBank/DDBJ databases">
        <authorList>
            <person name="Varghese N."/>
            <person name="Submissions S."/>
        </authorList>
    </citation>
    <scope>NUCLEOTIDE SEQUENCE [LARGE SCALE GENOMIC DNA]</scope>
    <source>
        <strain evidence="3">Ah-143</strain>
    </source>
</reference>
<dbReference type="OrthoDB" id="9806902at2"/>
<dbReference type="Pfam" id="PF12146">
    <property type="entry name" value="Hydrolase_4"/>
    <property type="match status" value="1"/>
</dbReference>
<dbReference type="InterPro" id="IPR022742">
    <property type="entry name" value="Hydrolase_4"/>
</dbReference>
<dbReference type="AlphaFoldDB" id="A0A1I6Z832"/>
<dbReference type="Proteomes" id="UP000199187">
    <property type="component" value="Unassembled WGS sequence"/>
</dbReference>
<feature type="domain" description="Serine aminopeptidase S33" evidence="1">
    <location>
        <begin position="72"/>
        <end position="164"/>
    </location>
</feature>
<accession>A0A1I6Z832</accession>
<evidence type="ECO:0000313" key="3">
    <source>
        <dbReference type="Proteomes" id="UP000199187"/>
    </source>
</evidence>
<gene>
    <name evidence="2" type="ORF">SAMN05192562_1011006</name>
</gene>
<dbReference type="SUPFAM" id="SSF53474">
    <property type="entry name" value="alpha/beta-Hydrolases"/>
    <property type="match status" value="1"/>
</dbReference>
<dbReference type="InterPro" id="IPR053145">
    <property type="entry name" value="AB_hydrolase_Est10"/>
</dbReference>
<protein>
    <recommendedName>
        <fullName evidence="1">Serine aminopeptidase S33 domain-containing protein</fullName>
    </recommendedName>
</protein>
<organism evidence="2 3">
    <name type="scientific">Kosakonia arachidis</name>
    <dbReference type="NCBI Taxonomy" id="551989"/>
    <lineage>
        <taxon>Bacteria</taxon>
        <taxon>Pseudomonadati</taxon>
        <taxon>Pseudomonadota</taxon>
        <taxon>Gammaproteobacteria</taxon>
        <taxon>Enterobacterales</taxon>
        <taxon>Enterobacteriaceae</taxon>
        <taxon>Kosakonia</taxon>
    </lineage>
</organism>
<dbReference type="Gene3D" id="3.40.50.1820">
    <property type="entry name" value="alpha/beta hydrolase"/>
    <property type="match status" value="1"/>
</dbReference>
<dbReference type="GO" id="GO:0052689">
    <property type="term" value="F:carboxylic ester hydrolase activity"/>
    <property type="evidence" value="ECO:0007669"/>
    <property type="project" value="TreeGrafter"/>
</dbReference>
<dbReference type="PANTHER" id="PTHR43265:SF1">
    <property type="entry name" value="ESTERASE ESTD"/>
    <property type="match status" value="1"/>
</dbReference>